<dbReference type="KEGG" id="hhg:XM38_022200"/>
<feature type="transmembrane region" description="Helical" evidence="1">
    <location>
        <begin position="39"/>
        <end position="55"/>
    </location>
</feature>
<evidence type="ECO:0000256" key="1">
    <source>
        <dbReference type="SAM" id="Phobius"/>
    </source>
</evidence>
<reference evidence="2 3" key="1">
    <citation type="journal article" date="2016" name="Biochim. Biophys. Acta">
        <title>Characterization of red-shifted phycobilisomes isolated from the chlorophyll f-containing cyanobacterium Halomicronema hongdechloris.</title>
        <authorList>
            <person name="Li Y."/>
            <person name="Lin Y."/>
            <person name="Garvey C.J."/>
            <person name="Birch D."/>
            <person name="Corkery R.W."/>
            <person name="Loughlin P.C."/>
            <person name="Scheer H."/>
            <person name="Willows R.D."/>
            <person name="Chen M."/>
        </authorList>
    </citation>
    <scope>NUCLEOTIDE SEQUENCE [LARGE SCALE GENOMIC DNA]</scope>
    <source>
        <strain evidence="2 3">C2206</strain>
    </source>
</reference>
<feature type="transmembrane region" description="Helical" evidence="1">
    <location>
        <begin position="123"/>
        <end position="144"/>
    </location>
</feature>
<dbReference type="Proteomes" id="UP000191901">
    <property type="component" value="Chromosome"/>
</dbReference>
<dbReference type="AlphaFoldDB" id="A0A1Z3HLU8"/>
<evidence type="ECO:0000313" key="3">
    <source>
        <dbReference type="Proteomes" id="UP000191901"/>
    </source>
</evidence>
<accession>A0A1Z3HLU8</accession>
<name>A0A1Z3HLU8_9CYAN</name>
<keyword evidence="1" id="KW-1133">Transmembrane helix</keyword>
<protein>
    <submittedName>
        <fullName evidence="2">Uncharacterized protein</fullName>
    </submittedName>
</protein>
<feature type="transmembrane region" description="Helical" evidence="1">
    <location>
        <begin position="6"/>
        <end position="27"/>
    </location>
</feature>
<gene>
    <name evidence="2" type="ORF">XM38_022200</name>
</gene>
<keyword evidence="1" id="KW-0472">Membrane</keyword>
<evidence type="ECO:0000313" key="2">
    <source>
        <dbReference type="EMBL" id="ASC71268.1"/>
    </source>
</evidence>
<dbReference type="OrthoDB" id="199946at2"/>
<dbReference type="RefSeq" id="WP_137455072.1">
    <property type="nucleotide sequence ID" value="NZ_CP021983.2"/>
</dbReference>
<organism evidence="2 3">
    <name type="scientific">Halomicronema hongdechloris C2206</name>
    <dbReference type="NCBI Taxonomy" id="1641165"/>
    <lineage>
        <taxon>Bacteria</taxon>
        <taxon>Bacillati</taxon>
        <taxon>Cyanobacteriota</taxon>
        <taxon>Cyanophyceae</taxon>
        <taxon>Nodosilineales</taxon>
        <taxon>Nodosilineaceae</taxon>
        <taxon>Halomicronema</taxon>
    </lineage>
</organism>
<proteinExistence type="predicted"/>
<keyword evidence="3" id="KW-1185">Reference proteome</keyword>
<keyword evidence="1" id="KW-0812">Transmembrane</keyword>
<sequence length="176" mass="19438">MAPPLATRFLVITSLGVLGFGILGLYLPTQARWGRIGHVLAQFLLIFVATAIGQAEFRLFPLLYLILVIRSCFMFALLGRVMVSALAFLMFLVGLHLRLQALRGQVPPQLVGRLQPFLFGMNLNVSILFALLLGFMLLLVNALLAERQGREQLHQVNQELRRSARQGDSTVVGPGS</sequence>
<dbReference type="EMBL" id="CP021983">
    <property type="protein sequence ID" value="ASC71268.1"/>
    <property type="molecule type" value="Genomic_DNA"/>
</dbReference>